<evidence type="ECO:0000313" key="1">
    <source>
        <dbReference type="EMBL" id="JAE18318.1"/>
    </source>
</evidence>
<reference evidence="1" key="1">
    <citation type="submission" date="2014-09" db="EMBL/GenBank/DDBJ databases">
        <authorList>
            <person name="Magalhaes I.L.F."/>
            <person name="Oliveira U."/>
            <person name="Santos F.R."/>
            <person name="Vidigal T.H.D.A."/>
            <person name="Brescovit A.D."/>
            <person name="Santos A.J."/>
        </authorList>
    </citation>
    <scope>NUCLEOTIDE SEQUENCE</scope>
    <source>
        <tissue evidence="1">Shoot tissue taken approximately 20 cm above the soil surface</tissue>
    </source>
</reference>
<organism evidence="1">
    <name type="scientific">Arundo donax</name>
    <name type="common">Giant reed</name>
    <name type="synonym">Donax arundinaceus</name>
    <dbReference type="NCBI Taxonomy" id="35708"/>
    <lineage>
        <taxon>Eukaryota</taxon>
        <taxon>Viridiplantae</taxon>
        <taxon>Streptophyta</taxon>
        <taxon>Embryophyta</taxon>
        <taxon>Tracheophyta</taxon>
        <taxon>Spermatophyta</taxon>
        <taxon>Magnoliopsida</taxon>
        <taxon>Liliopsida</taxon>
        <taxon>Poales</taxon>
        <taxon>Poaceae</taxon>
        <taxon>PACMAD clade</taxon>
        <taxon>Arundinoideae</taxon>
        <taxon>Arundineae</taxon>
        <taxon>Arundo</taxon>
    </lineage>
</organism>
<accession>A0A0A9GC96</accession>
<name>A0A0A9GC96_ARUDO</name>
<proteinExistence type="predicted"/>
<dbReference type="EMBL" id="GBRH01179578">
    <property type="protein sequence ID" value="JAE18318.1"/>
    <property type="molecule type" value="Transcribed_RNA"/>
</dbReference>
<protein>
    <submittedName>
        <fullName evidence="1">Uncharacterized protein</fullName>
    </submittedName>
</protein>
<sequence length="148" mass="17045">MWRRSWRNSRASPWRPTASVGAFFRSSSPPLGGTKRRFSWRRFRASCYPCTAPRCSAASTSAAPRPLASPSSCPQGIFGKHEMGRWQVLRQRGPNQEDKIIFGQLGVRWWRATRKRWQHPDSRHPVGNCTLVDPTWTPNSPKEPCRRQ</sequence>
<reference evidence="1" key="2">
    <citation type="journal article" date="2015" name="Data Brief">
        <title>Shoot transcriptome of the giant reed, Arundo donax.</title>
        <authorList>
            <person name="Barrero R.A."/>
            <person name="Guerrero F.D."/>
            <person name="Moolhuijzen P."/>
            <person name="Goolsby J.A."/>
            <person name="Tidwell J."/>
            <person name="Bellgard S.E."/>
            <person name="Bellgard M.I."/>
        </authorList>
    </citation>
    <scope>NUCLEOTIDE SEQUENCE</scope>
    <source>
        <tissue evidence="1">Shoot tissue taken approximately 20 cm above the soil surface</tissue>
    </source>
</reference>
<dbReference type="AlphaFoldDB" id="A0A0A9GC96"/>